<dbReference type="InterPro" id="IPR014729">
    <property type="entry name" value="Rossmann-like_a/b/a_fold"/>
</dbReference>
<evidence type="ECO:0000256" key="9">
    <source>
        <dbReference type="ARBA" id="ARBA00023146"/>
    </source>
</evidence>
<evidence type="ECO:0000256" key="11">
    <source>
        <dbReference type="NCBIfam" id="TIGR00422"/>
    </source>
</evidence>
<organism evidence="16">
    <name type="scientific">uncultured marine group II/III euryarchaeote KM3_133_F10</name>
    <dbReference type="NCBI Taxonomy" id="1457864"/>
    <lineage>
        <taxon>Archaea</taxon>
        <taxon>Methanobacteriati</taxon>
        <taxon>Methanobacteriota</taxon>
        <taxon>environmental samples</taxon>
    </lineage>
</organism>
<keyword evidence="9 12" id="KW-0030">Aminoacyl-tRNA synthetase</keyword>
<keyword evidence="5 12" id="KW-0436">Ligase</keyword>
<dbReference type="Gene3D" id="1.10.730.10">
    <property type="entry name" value="Isoleucyl-tRNA Synthetase, Domain 1"/>
    <property type="match status" value="1"/>
</dbReference>
<dbReference type="SUPFAM" id="SSF50677">
    <property type="entry name" value="ValRS/IleRS/LeuRS editing domain"/>
    <property type="match status" value="1"/>
</dbReference>
<dbReference type="GO" id="GO:0005524">
    <property type="term" value="F:ATP binding"/>
    <property type="evidence" value="ECO:0007669"/>
    <property type="project" value="UniProtKB-KW"/>
</dbReference>
<dbReference type="SUPFAM" id="SSF47323">
    <property type="entry name" value="Anticodon-binding domain of a subclass of class I aminoacyl-tRNA synthetases"/>
    <property type="match status" value="1"/>
</dbReference>
<dbReference type="Gene3D" id="3.40.50.620">
    <property type="entry name" value="HUPs"/>
    <property type="match status" value="2"/>
</dbReference>
<dbReference type="CDD" id="cd07962">
    <property type="entry name" value="Anticodon_Ia_Val"/>
    <property type="match status" value="1"/>
</dbReference>
<dbReference type="FunFam" id="3.40.50.620:FF:000078">
    <property type="entry name" value="Valine--tRNA ligase, mitochondrial"/>
    <property type="match status" value="1"/>
</dbReference>
<keyword evidence="7 12" id="KW-0067">ATP-binding</keyword>
<evidence type="ECO:0000313" key="16">
    <source>
        <dbReference type="EMBL" id="AIF00464.1"/>
    </source>
</evidence>
<dbReference type="GO" id="GO:0006438">
    <property type="term" value="P:valyl-tRNA aminoacylation"/>
    <property type="evidence" value="ECO:0007669"/>
    <property type="project" value="UniProtKB-UniRule"/>
</dbReference>
<evidence type="ECO:0000256" key="10">
    <source>
        <dbReference type="ARBA" id="ARBA00047552"/>
    </source>
</evidence>
<evidence type="ECO:0000256" key="5">
    <source>
        <dbReference type="ARBA" id="ARBA00022598"/>
    </source>
</evidence>
<dbReference type="FunFam" id="3.40.50.620:FF:000032">
    <property type="entry name" value="Valine--tRNA ligase"/>
    <property type="match status" value="1"/>
</dbReference>
<evidence type="ECO:0000256" key="6">
    <source>
        <dbReference type="ARBA" id="ARBA00022741"/>
    </source>
</evidence>
<dbReference type="HAMAP" id="MF_02004">
    <property type="entry name" value="Val_tRNA_synth_type1"/>
    <property type="match status" value="1"/>
</dbReference>
<dbReference type="InterPro" id="IPR009080">
    <property type="entry name" value="tRNAsynth_Ia_anticodon-bd"/>
</dbReference>
<feature type="domain" description="Methionyl/Valyl/Leucyl/Isoleucyl-tRNA synthetase anticodon-binding" evidence="14">
    <location>
        <begin position="608"/>
        <end position="754"/>
    </location>
</feature>
<evidence type="ECO:0000259" key="13">
    <source>
        <dbReference type="Pfam" id="PF00133"/>
    </source>
</evidence>
<name>A0A075G9Z6_9EURY</name>
<comment type="similarity">
    <text evidence="12">Belongs to the class-I aminoacyl-tRNA synthetase family.</text>
</comment>
<dbReference type="InterPro" id="IPR002300">
    <property type="entry name" value="aa-tRNA-synth_Ia"/>
</dbReference>
<dbReference type="InterPro" id="IPR013155">
    <property type="entry name" value="M/V/L/I-tRNA-synth_anticd-bd"/>
</dbReference>
<dbReference type="InterPro" id="IPR009008">
    <property type="entry name" value="Val/Leu/Ile-tRNA-synth_edit"/>
</dbReference>
<dbReference type="CDD" id="cd00817">
    <property type="entry name" value="ValRS_core"/>
    <property type="match status" value="1"/>
</dbReference>
<evidence type="ECO:0000259" key="15">
    <source>
        <dbReference type="Pfam" id="PF10458"/>
    </source>
</evidence>
<dbReference type="InterPro" id="IPR037118">
    <property type="entry name" value="Val-tRNA_synth_C_sf"/>
</dbReference>
<dbReference type="NCBIfam" id="NF004349">
    <property type="entry name" value="PRK05729.1"/>
    <property type="match status" value="1"/>
</dbReference>
<comment type="subunit">
    <text evidence="2">Monomer.</text>
</comment>
<dbReference type="SUPFAM" id="SSF52374">
    <property type="entry name" value="Nucleotidylyl transferase"/>
    <property type="match status" value="1"/>
</dbReference>
<accession>A0A075G9Z6</accession>
<dbReference type="Pfam" id="PF08264">
    <property type="entry name" value="Anticodon_1"/>
    <property type="match status" value="1"/>
</dbReference>
<gene>
    <name evidence="16" type="primary">VARS</name>
    <name evidence="16" type="synonym">valS</name>
</gene>
<evidence type="ECO:0000256" key="1">
    <source>
        <dbReference type="ARBA" id="ARBA00004496"/>
    </source>
</evidence>
<dbReference type="EMBL" id="KF900592">
    <property type="protein sequence ID" value="AIF00464.1"/>
    <property type="molecule type" value="Genomic_DNA"/>
</dbReference>
<dbReference type="NCBIfam" id="TIGR00422">
    <property type="entry name" value="valS"/>
    <property type="match status" value="1"/>
</dbReference>
<reference evidence="16" key="1">
    <citation type="journal article" date="2014" name="Genome Biol. Evol.">
        <title>Pangenome evidence for extensive interdomain horizontal transfer affecting lineage core and shell genes in uncultured planktonic thaumarchaeota and euryarchaeota.</title>
        <authorList>
            <person name="Deschamps P."/>
            <person name="Zivanovic Y."/>
            <person name="Moreira D."/>
            <person name="Rodriguez-Valera F."/>
            <person name="Lopez-Garcia P."/>
        </authorList>
    </citation>
    <scope>NUCLEOTIDE SEQUENCE</scope>
</reference>
<keyword evidence="6 12" id="KW-0547">Nucleotide-binding</keyword>
<dbReference type="PANTHER" id="PTHR11946">
    <property type="entry name" value="VALYL-TRNA SYNTHETASES"/>
    <property type="match status" value="1"/>
</dbReference>
<keyword evidence="4" id="KW-0963">Cytoplasm</keyword>
<evidence type="ECO:0000256" key="2">
    <source>
        <dbReference type="ARBA" id="ARBA00011245"/>
    </source>
</evidence>
<dbReference type="GO" id="GO:0004832">
    <property type="term" value="F:valine-tRNA ligase activity"/>
    <property type="evidence" value="ECO:0007669"/>
    <property type="project" value="UniProtKB-UniRule"/>
</dbReference>
<dbReference type="AlphaFoldDB" id="A0A075G9Z6"/>
<evidence type="ECO:0000256" key="8">
    <source>
        <dbReference type="ARBA" id="ARBA00022917"/>
    </source>
</evidence>
<proteinExistence type="inferred from homology"/>
<dbReference type="InterPro" id="IPR019499">
    <property type="entry name" value="Val-tRNA_synth_tRNA-bd"/>
</dbReference>
<feature type="domain" description="Valyl-tRNA synthetase tRNA-binding arm" evidence="15">
    <location>
        <begin position="815"/>
        <end position="879"/>
    </location>
</feature>
<dbReference type="SUPFAM" id="SSF46589">
    <property type="entry name" value="tRNA-binding arm"/>
    <property type="match status" value="1"/>
</dbReference>
<keyword evidence="8 12" id="KW-0648">Protein biosynthesis</keyword>
<protein>
    <recommendedName>
        <fullName evidence="3 11">Valine--tRNA ligase</fullName>
        <ecNumber evidence="3 11">6.1.1.9</ecNumber>
    </recommendedName>
</protein>
<dbReference type="PRINTS" id="PR00986">
    <property type="entry name" value="TRNASYNTHVAL"/>
</dbReference>
<dbReference type="InterPro" id="IPR033705">
    <property type="entry name" value="Anticodon_Ia_Val"/>
</dbReference>
<dbReference type="InterPro" id="IPR002303">
    <property type="entry name" value="Valyl-tRNA_ligase"/>
</dbReference>
<dbReference type="GO" id="GO:0005829">
    <property type="term" value="C:cytosol"/>
    <property type="evidence" value="ECO:0007669"/>
    <property type="project" value="TreeGrafter"/>
</dbReference>
<dbReference type="Pfam" id="PF10458">
    <property type="entry name" value="Val_tRNA-synt_C"/>
    <property type="match status" value="1"/>
</dbReference>
<dbReference type="InterPro" id="IPR001412">
    <property type="entry name" value="aa-tRNA-synth_I_CS"/>
</dbReference>
<dbReference type="PANTHER" id="PTHR11946:SF93">
    <property type="entry name" value="VALINE--TRNA LIGASE, CHLOROPLASTIC_MITOCHONDRIAL 2"/>
    <property type="match status" value="1"/>
</dbReference>
<sequence>MQNSNYNHFSIENKIYRYWEKNKFFTPKKNKKKHFSIVIPPPNVTGSLHMGHALNNSLQDLLIRFYRMNGYETLWQPGTDHAGIATQALVEKKLIEKGIKKDSLGRDKFIKEVWKWKDESGDKIINQLKKLGCSCDWSKNRFTMDKDLSKAVIKTFVDLYNHKLIYKDTKLVNWDTKLETAISDLEVEQREVHSNLYYIKYKILNENNFITIATTRPETLIGDTAVAVNPKDERYKNLIGKSVKVPIINRDVKIIADDYVSIDQGSGALKVTPAHDFNDFEIGKRHNLDFINIFKKNGKTNDNVPQELRNLDRFEVRKIIIKLLKEQNILEKIITTKNVVPYGDRSNSIIEPLLTEQWFADAKFLSKQAIKVVKNKKTNFFPNNWSKTYFQWMNNIQPWCISRQLWWGHRIPAWYSKDKKIFVAESEKEARKKAYKYYKRNVELIRDEDVLDTWFSSALWPFATLGWPNNTYELKRFYPTSVLVTGFDIIFFWVARMMMMGNYFIKKVPFSKVYVHALVRDEKGQKMSKSKGNVIDPLDIISKHGADSLRFTLISMAAPGRDVKLSEDRVKGYRNFLNKMWNANKFTKLNKCKINKNLNLKKAKIDFNKWIYFELLETNNTAKKHISNFRFDEAAKTIYQFVWHSYCDWYIEFLKPIFDSKNSKNLKESRDFASYIESSILIMLHPFIPFFTEKIWLDSKYDKSMKSPLMLKTWDLPSIPNNTFKKSFKKIDWLIKLITHIRSTKVDLEVSPGSFIDISINELKNDKKSIIQDNLEVLKRIGRISNVFTSKTNKNGVNIIIGIEKVTLYFDEGVDLSHQRSKLLVKVKDLDKNINVLTQKIINKSFLKNAPKQIVQKEKNSLHNYKIELKKLNSILNSIKN</sequence>
<dbReference type="GO" id="GO:0002161">
    <property type="term" value="F:aminoacyl-tRNA deacylase activity"/>
    <property type="evidence" value="ECO:0007669"/>
    <property type="project" value="InterPro"/>
</dbReference>
<evidence type="ECO:0000256" key="3">
    <source>
        <dbReference type="ARBA" id="ARBA00013169"/>
    </source>
</evidence>
<dbReference type="Pfam" id="PF00133">
    <property type="entry name" value="tRNA-synt_1"/>
    <property type="match status" value="1"/>
</dbReference>
<feature type="domain" description="Aminoacyl-tRNA synthetase class Ia" evidence="13">
    <location>
        <begin position="14"/>
        <end position="566"/>
    </location>
</feature>
<comment type="catalytic activity">
    <reaction evidence="10">
        <text>tRNA(Val) + L-valine + ATP = L-valyl-tRNA(Val) + AMP + diphosphate</text>
        <dbReference type="Rhea" id="RHEA:10704"/>
        <dbReference type="Rhea" id="RHEA-COMP:9672"/>
        <dbReference type="Rhea" id="RHEA-COMP:9708"/>
        <dbReference type="ChEBI" id="CHEBI:30616"/>
        <dbReference type="ChEBI" id="CHEBI:33019"/>
        <dbReference type="ChEBI" id="CHEBI:57762"/>
        <dbReference type="ChEBI" id="CHEBI:78442"/>
        <dbReference type="ChEBI" id="CHEBI:78537"/>
        <dbReference type="ChEBI" id="CHEBI:456215"/>
        <dbReference type="EC" id="6.1.1.9"/>
    </reaction>
</comment>
<evidence type="ECO:0000256" key="7">
    <source>
        <dbReference type="ARBA" id="ARBA00022840"/>
    </source>
</evidence>
<dbReference type="EC" id="6.1.1.9" evidence="3 11"/>
<comment type="subcellular location">
    <subcellularLocation>
        <location evidence="1">Cytoplasm</location>
    </subcellularLocation>
</comment>
<dbReference type="InterPro" id="IPR010978">
    <property type="entry name" value="tRNA-bd_arm"/>
</dbReference>
<dbReference type="PROSITE" id="PS00178">
    <property type="entry name" value="AA_TRNA_LIGASE_I"/>
    <property type="match status" value="1"/>
</dbReference>
<evidence type="ECO:0000256" key="4">
    <source>
        <dbReference type="ARBA" id="ARBA00022490"/>
    </source>
</evidence>
<dbReference type="Gene3D" id="1.10.287.380">
    <property type="entry name" value="Valyl-tRNA synthetase, C-terminal domain"/>
    <property type="match status" value="1"/>
</dbReference>
<evidence type="ECO:0000256" key="12">
    <source>
        <dbReference type="RuleBase" id="RU363035"/>
    </source>
</evidence>
<evidence type="ECO:0000259" key="14">
    <source>
        <dbReference type="Pfam" id="PF08264"/>
    </source>
</evidence>